<feature type="region of interest" description="Disordered" evidence="1">
    <location>
        <begin position="1"/>
        <end position="26"/>
    </location>
</feature>
<organism evidence="2 3">
    <name type="scientific">Dryococelus australis</name>
    <dbReference type="NCBI Taxonomy" id="614101"/>
    <lineage>
        <taxon>Eukaryota</taxon>
        <taxon>Metazoa</taxon>
        <taxon>Ecdysozoa</taxon>
        <taxon>Arthropoda</taxon>
        <taxon>Hexapoda</taxon>
        <taxon>Insecta</taxon>
        <taxon>Pterygota</taxon>
        <taxon>Neoptera</taxon>
        <taxon>Polyneoptera</taxon>
        <taxon>Phasmatodea</taxon>
        <taxon>Verophasmatodea</taxon>
        <taxon>Anareolatae</taxon>
        <taxon>Phasmatidae</taxon>
        <taxon>Eurycanthinae</taxon>
        <taxon>Dryococelus</taxon>
    </lineage>
</organism>
<evidence type="ECO:0000313" key="3">
    <source>
        <dbReference type="Proteomes" id="UP001159363"/>
    </source>
</evidence>
<evidence type="ECO:0000256" key="1">
    <source>
        <dbReference type="SAM" id="MobiDB-lite"/>
    </source>
</evidence>
<keyword evidence="3" id="KW-1185">Reference proteome</keyword>
<sequence length="723" mass="80330">MSTQAEVNRRTRTQGEKVNTSVQRKSPTVKVIHAGKESVNRHIVSSLDEQPPQVKGEIDVSQRALIHYTNSRAIVVLLHPNGTAQWKEVEWRDSGIFSAHLLFVRLQRMAVHTALPAVIGKGSNLTELQKGMIIGFRPKRGSISKTATFVNCSRASVVKVYRECTNGTIGNNHSGNSELHEAFMYEVNVDRKAGCTQCPAVMGKENTTKNNSGYAPVAFRLTVYLILCATAPVCVHTQRGSQLADTVRCRLPLSQTRYEDTICRARITAKVRALPSCDVTALTTLGHIDVLIPLGTEPCDINSKVIKFEPYRKYISDHHRHLSAFSARGRALRNGNTEDSLWPSSCGPTMCTGSRRPHFQPARAELYCVTHVASFASYRVVATTPKYHEIQSASHCLLLAVAVSSSAGLLPLLVFYRSENTPVIYLATPTQTSNLEACGAIYSLALTISNIQHTRVALRDEVSYTEHSSINEEITTTRATQHRAAKDYLVGLTLKLMRVYARSPARCRPRLGIIPASRKLVNMAGKHSSFTHLREYLSRLILGQCEQRQFREWGRRNSTTSGRAPGRFHQSRTVRGLGFQERTPSNSERSVLGVRIRSCAHLGERATFAATEDNRRIVLDDAIDWRFFSEISCFTRPCITALLHSYLTTYPSALKTSILRAAQISSLGNLVGTKTLGTWLGFRNGAARPVITTGDRCRLKSWSRLPGLFDSCARIQLSHAHYS</sequence>
<evidence type="ECO:0000313" key="2">
    <source>
        <dbReference type="EMBL" id="KAJ8893471.1"/>
    </source>
</evidence>
<accession>A0ABQ9I9Z5</accession>
<protein>
    <submittedName>
        <fullName evidence="2">Uncharacterized protein</fullName>
    </submittedName>
</protein>
<dbReference type="Proteomes" id="UP001159363">
    <property type="component" value="Chromosome 2"/>
</dbReference>
<reference evidence="2 3" key="1">
    <citation type="submission" date="2023-02" db="EMBL/GenBank/DDBJ databases">
        <title>LHISI_Scaffold_Assembly.</title>
        <authorList>
            <person name="Stuart O.P."/>
            <person name="Cleave R."/>
            <person name="Magrath M.J.L."/>
            <person name="Mikheyev A.S."/>
        </authorList>
    </citation>
    <scope>NUCLEOTIDE SEQUENCE [LARGE SCALE GENOMIC DNA]</scope>
    <source>
        <strain evidence="2">Daus_M_001</strain>
        <tissue evidence="2">Leg muscle</tissue>
    </source>
</reference>
<gene>
    <name evidence="2" type="ORF">PR048_006069</name>
</gene>
<comment type="caution">
    <text evidence="2">The sequence shown here is derived from an EMBL/GenBank/DDBJ whole genome shotgun (WGS) entry which is preliminary data.</text>
</comment>
<feature type="compositionally biased region" description="Polar residues" evidence="1">
    <location>
        <begin position="16"/>
        <end position="26"/>
    </location>
</feature>
<dbReference type="EMBL" id="JARBHB010000002">
    <property type="protein sequence ID" value="KAJ8893471.1"/>
    <property type="molecule type" value="Genomic_DNA"/>
</dbReference>
<proteinExistence type="predicted"/>
<name>A0ABQ9I9Z5_9NEOP</name>